<dbReference type="InterPro" id="IPR008936">
    <property type="entry name" value="Rho_GTPase_activation_prot"/>
</dbReference>
<name>A0A9P6KAE0_9FUNG</name>
<dbReference type="EMBL" id="JAABOA010004550">
    <property type="protein sequence ID" value="KAF9577658.1"/>
    <property type="molecule type" value="Genomic_DNA"/>
</dbReference>
<feature type="domain" description="Rho-GAP" evidence="2">
    <location>
        <begin position="194"/>
        <end position="401"/>
    </location>
</feature>
<reference evidence="3" key="1">
    <citation type="journal article" date="2020" name="Fungal Divers.">
        <title>Resolving the Mortierellaceae phylogeny through synthesis of multi-gene phylogenetics and phylogenomics.</title>
        <authorList>
            <person name="Vandepol N."/>
            <person name="Liber J."/>
            <person name="Desiro A."/>
            <person name="Na H."/>
            <person name="Kennedy M."/>
            <person name="Barry K."/>
            <person name="Grigoriev I.V."/>
            <person name="Miller A.N."/>
            <person name="O'Donnell K."/>
            <person name="Stajich J.E."/>
            <person name="Bonito G."/>
        </authorList>
    </citation>
    <scope>NUCLEOTIDE SEQUENCE</scope>
    <source>
        <strain evidence="3">KOD1015</strain>
    </source>
</reference>
<dbReference type="OrthoDB" id="19923at2759"/>
<organism evidence="3 4">
    <name type="scientific">Lunasporangiospora selenospora</name>
    <dbReference type="NCBI Taxonomy" id="979761"/>
    <lineage>
        <taxon>Eukaryota</taxon>
        <taxon>Fungi</taxon>
        <taxon>Fungi incertae sedis</taxon>
        <taxon>Mucoromycota</taxon>
        <taxon>Mortierellomycotina</taxon>
        <taxon>Mortierellomycetes</taxon>
        <taxon>Mortierellales</taxon>
        <taxon>Mortierellaceae</taxon>
        <taxon>Lunasporangiospora</taxon>
    </lineage>
</organism>
<dbReference type="AlphaFoldDB" id="A0A9P6KAE0"/>
<comment type="caution">
    <text evidence="3">The sequence shown here is derived from an EMBL/GenBank/DDBJ whole genome shotgun (WGS) entry which is preliminary data.</text>
</comment>
<dbReference type="InterPro" id="IPR036865">
    <property type="entry name" value="CRAL-TRIO_dom_sf"/>
</dbReference>
<dbReference type="Gene3D" id="1.10.555.10">
    <property type="entry name" value="Rho GTPase activation protein"/>
    <property type="match status" value="1"/>
</dbReference>
<keyword evidence="4" id="KW-1185">Reference proteome</keyword>
<dbReference type="SUPFAM" id="SSF48350">
    <property type="entry name" value="GTPase activation domain, GAP"/>
    <property type="match status" value="1"/>
</dbReference>
<dbReference type="Pfam" id="PF00620">
    <property type="entry name" value="RhoGAP"/>
    <property type="match status" value="1"/>
</dbReference>
<dbReference type="SMART" id="SM00324">
    <property type="entry name" value="RhoGAP"/>
    <property type="match status" value="1"/>
</dbReference>
<dbReference type="PANTHER" id="PTHR45808">
    <property type="entry name" value="RHO GTPASE-ACTIVATING PROTEIN 68F"/>
    <property type="match status" value="1"/>
</dbReference>
<evidence type="ECO:0000313" key="3">
    <source>
        <dbReference type="EMBL" id="KAF9577658.1"/>
    </source>
</evidence>
<dbReference type="Proteomes" id="UP000780801">
    <property type="component" value="Unassembled WGS sequence"/>
</dbReference>
<dbReference type="CDD" id="cd00170">
    <property type="entry name" value="SEC14"/>
    <property type="match status" value="1"/>
</dbReference>
<dbReference type="Gene3D" id="3.40.525.10">
    <property type="entry name" value="CRAL-TRIO lipid binding domain"/>
    <property type="match status" value="1"/>
</dbReference>
<dbReference type="GO" id="GO:0007264">
    <property type="term" value="P:small GTPase-mediated signal transduction"/>
    <property type="evidence" value="ECO:0007669"/>
    <property type="project" value="TreeGrafter"/>
</dbReference>
<feature type="non-terminal residue" evidence="3">
    <location>
        <position position="1"/>
    </location>
</feature>
<dbReference type="InterPro" id="IPR000198">
    <property type="entry name" value="RhoGAP_dom"/>
</dbReference>
<proteinExistence type="predicted"/>
<accession>A0A9P6KAE0</accession>
<dbReference type="GO" id="GO:0005096">
    <property type="term" value="F:GTPase activator activity"/>
    <property type="evidence" value="ECO:0007669"/>
    <property type="project" value="TreeGrafter"/>
</dbReference>
<dbReference type="PROSITE" id="PS50238">
    <property type="entry name" value="RHOGAP"/>
    <property type="match status" value="1"/>
</dbReference>
<sequence>HITFFMTSSDNIIYRAGKLLLSFPPSIIPSSSMLPRVDYESRPIVVLCACNLPDPAVVNYDTILRVVLGQLEQFVENDYTVVMFSGGALYRPGWGWLWRAYTSLSRKYKKNLKALYIVHPSTWPRLILGTMNAVISPKFSAKVHYIDNISQLARVVPLNQIYIPAAVYQHNLKFESSITLPEGQQDSEKRVFGVPLDRLMGPNGEQGLPRVAQDCIANLIRNGLYVEGLFRRSPSSSMLKQVRAAYEIGSPIDLSEYDIHISAVLLKTFLRELPEPIIPTSLYPKLQQRQETSKAEGGTKKTVLQFIKSEIIADLPHNNLVLVMEVFSLLRMVADRHESNKMTAHNLALVMAPNMVRHEDVMQEIALSAVGNLERTAVMDGSVLAMGTIIKAMIEYYDDVF</sequence>
<dbReference type="SMART" id="SM00516">
    <property type="entry name" value="SEC14"/>
    <property type="match status" value="1"/>
</dbReference>
<evidence type="ECO:0008006" key="5">
    <source>
        <dbReference type="Google" id="ProtNLM"/>
    </source>
</evidence>
<evidence type="ECO:0000259" key="2">
    <source>
        <dbReference type="PROSITE" id="PS50238"/>
    </source>
</evidence>
<dbReference type="GO" id="GO:0005737">
    <property type="term" value="C:cytoplasm"/>
    <property type="evidence" value="ECO:0007669"/>
    <property type="project" value="TreeGrafter"/>
</dbReference>
<gene>
    <name evidence="3" type="ORF">BGW38_007002</name>
</gene>
<feature type="domain" description="CRAL-TRIO" evidence="1">
    <location>
        <begin position="16"/>
        <end position="167"/>
    </location>
</feature>
<protein>
    <recommendedName>
        <fullName evidence="5">Rho GTPase activation protein</fullName>
    </recommendedName>
</protein>
<dbReference type="PANTHER" id="PTHR45808:SF2">
    <property type="entry name" value="RHO GTPASE-ACTIVATING PROTEIN 68F"/>
    <property type="match status" value="1"/>
</dbReference>
<dbReference type="SUPFAM" id="SSF52087">
    <property type="entry name" value="CRAL/TRIO domain"/>
    <property type="match status" value="1"/>
</dbReference>
<evidence type="ECO:0000313" key="4">
    <source>
        <dbReference type="Proteomes" id="UP000780801"/>
    </source>
</evidence>
<evidence type="ECO:0000259" key="1">
    <source>
        <dbReference type="PROSITE" id="PS50191"/>
    </source>
</evidence>
<dbReference type="PROSITE" id="PS50191">
    <property type="entry name" value="CRAL_TRIO"/>
    <property type="match status" value="1"/>
</dbReference>
<dbReference type="InterPro" id="IPR001251">
    <property type="entry name" value="CRAL-TRIO_dom"/>
</dbReference>
<dbReference type="Pfam" id="PF13716">
    <property type="entry name" value="CRAL_TRIO_2"/>
    <property type="match status" value="1"/>
</dbReference>